<dbReference type="OrthoDB" id="9806522at2"/>
<evidence type="ECO:0000313" key="9">
    <source>
        <dbReference type="Proteomes" id="UP000320461"/>
    </source>
</evidence>
<name>A0A4Y3KHW9_9CELL</name>
<dbReference type="GO" id="GO:0006829">
    <property type="term" value="P:zinc ion transport"/>
    <property type="evidence" value="ECO:0007669"/>
    <property type="project" value="InterPro"/>
</dbReference>
<evidence type="ECO:0000259" key="7">
    <source>
        <dbReference type="Pfam" id="PF01545"/>
    </source>
</evidence>
<evidence type="ECO:0000256" key="4">
    <source>
        <dbReference type="ARBA" id="ARBA00022989"/>
    </source>
</evidence>
<dbReference type="NCBIfam" id="TIGR01297">
    <property type="entry name" value="CDF"/>
    <property type="match status" value="1"/>
</dbReference>
<dbReference type="InterPro" id="IPR036837">
    <property type="entry name" value="Cation_efflux_CTD_sf"/>
</dbReference>
<keyword evidence="2" id="KW-0813">Transport</keyword>
<dbReference type="PANTHER" id="PTHR13414:SF9">
    <property type="entry name" value="PROTON-COUPLED ZINC ANTIPORTER SLC30A9, MITOCHONDRIAL"/>
    <property type="match status" value="1"/>
</dbReference>
<keyword evidence="9" id="KW-1185">Reference proteome</keyword>
<dbReference type="RefSeq" id="WP_048342397.1">
    <property type="nucleotide sequence ID" value="NZ_BJLQ01000005.1"/>
</dbReference>
<evidence type="ECO:0000313" key="8">
    <source>
        <dbReference type="EMBL" id="GEA83493.1"/>
    </source>
</evidence>
<gene>
    <name evidence="8" type="ORF">CGE01nite_07440</name>
</gene>
<dbReference type="AlphaFoldDB" id="A0A4Y3KHW9"/>
<comment type="caution">
    <text evidence="8">The sequence shown here is derived from an EMBL/GenBank/DDBJ whole genome shotgun (WGS) entry which is preliminary data.</text>
</comment>
<evidence type="ECO:0000256" key="6">
    <source>
        <dbReference type="SAM" id="Phobius"/>
    </source>
</evidence>
<feature type="transmembrane region" description="Helical" evidence="6">
    <location>
        <begin position="191"/>
        <end position="212"/>
    </location>
</feature>
<dbReference type="Gene3D" id="1.20.1510.10">
    <property type="entry name" value="Cation efflux protein transmembrane domain"/>
    <property type="match status" value="1"/>
</dbReference>
<dbReference type="InterPro" id="IPR002524">
    <property type="entry name" value="Cation_efflux"/>
</dbReference>
<feature type="transmembrane region" description="Helical" evidence="6">
    <location>
        <begin position="112"/>
        <end position="131"/>
    </location>
</feature>
<keyword evidence="4 6" id="KW-1133">Transmembrane helix</keyword>
<feature type="transmembrane region" description="Helical" evidence="6">
    <location>
        <begin position="161"/>
        <end position="185"/>
    </location>
</feature>
<keyword evidence="5 6" id="KW-0472">Membrane</keyword>
<evidence type="ECO:0000256" key="1">
    <source>
        <dbReference type="ARBA" id="ARBA00004141"/>
    </source>
</evidence>
<dbReference type="PANTHER" id="PTHR13414">
    <property type="entry name" value="HUEL-CATION TRANSPORTER"/>
    <property type="match status" value="1"/>
</dbReference>
<feature type="transmembrane region" description="Helical" evidence="6">
    <location>
        <begin position="9"/>
        <end position="30"/>
    </location>
</feature>
<reference evidence="8 9" key="1">
    <citation type="submission" date="2019-06" db="EMBL/GenBank/DDBJ databases">
        <title>Whole genome shotgun sequence of Cellulomonas gelida NBRC 3748.</title>
        <authorList>
            <person name="Hosoyama A."/>
            <person name="Uohara A."/>
            <person name="Ohji S."/>
            <person name="Ichikawa N."/>
        </authorList>
    </citation>
    <scope>NUCLEOTIDE SEQUENCE [LARGE SCALE GENOMIC DNA]</scope>
    <source>
        <strain evidence="8 9">NBRC 3748</strain>
    </source>
</reference>
<organism evidence="8 9">
    <name type="scientific">Cellulomonas gelida</name>
    <dbReference type="NCBI Taxonomy" id="1712"/>
    <lineage>
        <taxon>Bacteria</taxon>
        <taxon>Bacillati</taxon>
        <taxon>Actinomycetota</taxon>
        <taxon>Actinomycetes</taxon>
        <taxon>Micrococcales</taxon>
        <taxon>Cellulomonadaceae</taxon>
        <taxon>Cellulomonas</taxon>
    </lineage>
</organism>
<feature type="domain" description="Cation efflux protein transmembrane" evidence="7">
    <location>
        <begin position="11"/>
        <end position="219"/>
    </location>
</feature>
<proteinExistence type="predicted"/>
<dbReference type="Proteomes" id="UP000320461">
    <property type="component" value="Unassembled WGS sequence"/>
</dbReference>
<evidence type="ECO:0000256" key="3">
    <source>
        <dbReference type="ARBA" id="ARBA00022692"/>
    </source>
</evidence>
<dbReference type="EMBL" id="BJLQ01000005">
    <property type="protein sequence ID" value="GEA83493.1"/>
    <property type="molecule type" value="Genomic_DNA"/>
</dbReference>
<dbReference type="SUPFAM" id="SSF160240">
    <property type="entry name" value="Cation efflux protein cytoplasmic domain-like"/>
    <property type="match status" value="1"/>
</dbReference>
<keyword evidence="3 6" id="KW-0812">Transmembrane</keyword>
<dbReference type="Pfam" id="PF01545">
    <property type="entry name" value="Cation_efflux"/>
    <property type="match status" value="1"/>
</dbReference>
<evidence type="ECO:0000256" key="2">
    <source>
        <dbReference type="ARBA" id="ARBA00022448"/>
    </source>
</evidence>
<dbReference type="InterPro" id="IPR040177">
    <property type="entry name" value="SLC30A9"/>
</dbReference>
<dbReference type="GO" id="GO:0008324">
    <property type="term" value="F:monoatomic cation transmembrane transporter activity"/>
    <property type="evidence" value="ECO:0007669"/>
    <property type="project" value="InterPro"/>
</dbReference>
<dbReference type="InterPro" id="IPR027469">
    <property type="entry name" value="Cation_efflux_TMD_sf"/>
</dbReference>
<sequence length="303" mass="32363">MAHSGGNKAIVAALAANLGIAVTKFIAYLLTHSSSMLAEAVHSLADSGNQVLLLVGGKRARRAADEEHPFGYGRERYLYAFIVSIVLFSLGGLFALYEAWHKWADPHPIESWHWVPVVVLVVAIGLESFSFRTAIHESNQVRGTQSWVQFIRTAKAPELPVVLLEDFGALIGLVLALFGVSLTLATDDGRWDAVGTAGIGVLLVVIAVVLAMETRSLLLGESATKESVGRIRGALVGEGVASVIHLRTLHLGPEEILVAAKIEVPAAVSAADVARAIDDAEARVRAAEPSATVIYLEPDLRRE</sequence>
<accession>A0A4Y3KHW9</accession>
<evidence type="ECO:0000256" key="5">
    <source>
        <dbReference type="ARBA" id="ARBA00023136"/>
    </source>
</evidence>
<dbReference type="SUPFAM" id="SSF161111">
    <property type="entry name" value="Cation efflux protein transmembrane domain-like"/>
    <property type="match status" value="1"/>
</dbReference>
<dbReference type="GO" id="GO:0016020">
    <property type="term" value="C:membrane"/>
    <property type="evidence" value="ECO:0007669"/>
    <property type="project" value="UniProtKB-SubCell"/>
</dbReference>
<feature type="transmembrane region" description="Helical" evidence="6">
    <location>
        <begin position="77"/>
        <end position="100"/>
    </location>
</feature>
<protein>
    <submittedName>
        <fullName evidence="8">Transporter</fullName>
    </submittedName>
</protein>
<dbReference type="InterPro" id="IPR058533">
    <property type="entry name" value="Cation_efflux_TM"/>
</dbReference>
<comment type="subcellular location">
    <subcellularLocation>
        <location evidence="1">Membrane</location>
        <topology evidence="1">Multi-pass membrane protein</topology>
    </subcellularLocation>
</comment>